<organism evidence="1 2">
    <name type="scientific">Rhodovulum steppense</name>
    <dbReference type="NCBI Taxonomy" id="540251"/>
    <lineage>
        <taxon>Bacteria</taxon>
        <taxon>Pseudomonadati</taxon>
        <taxon>Pseudomonadota</taxon>
        <taxon>Alphaproteobacteria</taxon>
        <taxon>Rhodobacterales</taxon>
        <taxon>Paracoccaceae</taxon>
        <taxon>Rhodovulum</taxon>
    </lineage>
</organism>
<gene>
    <name evidence="1" type="ORF">EV216_1033</name>
</gene>
<name>A0A4R1Z0R1_9RHOB</name>
<dbReference type="RefSeq" id="WP_132693440.1">
    <property type="nucleotide sequence ID" value="NZ_SLVM01000003.1"/>
</dbReference>
<reference evidence="1 2" key="1">
    <citation type="submission" date="2019-03" db="EMBL/GenBank/DDBJ databases">
        <title>Genomic Encyclopedia of Type Strains, Phase IV (KMG-IV): sequencing the most valuable type-strain genomes for metagenomic binning, comparative biology and taxonomic classification.</title>
        <authorList>
            <person name="Goeker M."/>
        </authorList>
    </citation>
    <scope>NUCLEOTIDE SEQUENCE [LARGE SCALE GENOMIC DNA]</scope>
    <source>
        <strain evidence="1 2">DSM 21153</strain>
    </source>
</reference>
<dbReference type="EMBL" id="SLVM01000003">
    <property type="protein sequence ID" value="TCM86926.1"/>
    <property type="molecule type" value="Genomic_DNA"/>
</dbReference>
<proteinExistence type="predicted"/>
<accession>A0A4R1Z0R1</accession>
<dbReference type="OrthoDB" id="8369756at2"/>
<comment type="caution">
    <text evidence="1">The sequence shown here is derived from an EMBL/GenBank/DDBJ whole genome shotgun (WGS) entry which is preliminary data.</text>
</comment>
<protein>
    <submittedName>
        <fullName evidence="1">Uncharacterized protein</fullName>
    </submittedName>
</protein>
<dbReference type="AlphaFoldDB" id="A0A4R1Z0R1"/>
<keyword evidence="2" id="KW-1185">Reference proteome</keyword>
<evidence type="ECO:0000313" key="1">
    <source>
        <dbReference type="EMBL" id="TCM86926.1"/>
    </source>
</evidence>
<sequence>MTHIAHTKVEDVTMWFKHVDSAALRARLEALDSEEEIALEVQNVVGRWRRMRTGRDGRMVNGLRPVGPMKDVWLGWFETEKGKVVTVRTVTMADDLSGAASALMVEWTSPEDEAAFAGL</sequence>
<dbReference type="Proteomes" id="UP000295277">
    <property type="component" value="Unassembled WGS sequence"/>
</dbReference>
<evidence type="ECO:0000313" key="2">
    <source>
        <dbReference type="Proteomes" id="UP000295277"/>
    </source>
</evidence>